<dbReference type="GO" id="GO:0005886">
    <property type="term" value="C:plasma membrane"/>
    <property type="evidence" value="ECO:0007669"/>
    <property type="project" value="TreeGrafter"/>
</dbReference>
<evidence type="ECO:0000313" key="5">
    <source>
        <dbReference type="EMBL" id="SUB76177.1"/>
    </source>
</evidence>
<dbReference type="GO" id="GO:0005524">
    <property type="term" value="F:ATP binding"/>
    <property type="evidence" value="ECO:0007669"/>
    <property type="project" value="UniProtKB-KW"/>
</dbReference>
<dbReference type="PROSITE" id="PS00662">
    <property type="entry name" value="T2SP_E"/>
    <property type="match status" value="1"/>
</dbReference>
<reference evidence="5 6" key="1">
    <citation type="submission" date="2018-06" db="EMBL/GenBank/DDBJ databases">
        <authorList>
            <consortium name="Pathogen Informatics"/>
            <person name="Doyle S."/>
        </authorList>
    </citation>
    <scope>NUCLEOTIDE SEQUENCE [LARGE SCALE GENOMIC DNA]</scope>
    <source>
        <strain evidence="5 6">NCTC11088</strain>
    </source>
</reference>
<dbReference type="GO" id="GO:0016887">
    <property type="term" value="F:ATP hydrolysis activity"/>
    <property type="evidence" value="ECO:0007669"/>
    <property type="project" value="TreeGrafter"/>
</dbReference>
<dbReference type="PANTHER" id="PTHR30258">
    <property type="entry name" value="TYPE II SECRETION SYSTEM PROTEIN GSPE-RELATED"/>
    <property type="match status" value="1"/>
</dbReference>
<dbReference type="AlphaFoldDB" id="A0A379DE37"/>
<gene>
    <name evidence="5" type="primary">epsE</name>
    <name evidence="5" type="ORF">NCTC11088_01990</name>
</gene>
<proteinExistence type="inferred from homology"/>
<dbReference type="InterPro" id="IPR001482">
    <property type="entry name" value="T2SS/T4SS_dom"/>
</dbReference>
<dbReference type="Gene3D" id="3.30.450.90">
    <property type="match status" value="1"/>
</dbReference>
<evidence type="ECO:0000256" key="1">
    <source>
        <dbReference type="ARBA" id="ARBA00006611"/>
    </source>
</evidence>
<dbReference type="EMBL" id="UGTH01000001">
    <property type="protein sequence ID" value="SUB76177.1"/>
    <property type="molecule type" value="Genomic_DNA"/>
</dbReference>
<dbReference type="CDD" id="cd01129">
    <property type="entry name" value="PulE-GspE-like"/>
    <property type="match status" value="1"/>
</dbReference>
<evidence type="ECO:0000256" key="2">
    <source>
        <dbReference type="ARBA" id="ARBA00022741"/>
    </source>
</evidence>
<feature type="domain" description="Bacterial type II secretion system protein E" evidence="4">
    <location>
        <begin position="301"/>
        <end position="315"/>
    </location>
</feature>
<comment type="similarity">
    <text evidence="1">Belongs to the GSP E family.</text>
</comment>
<evidence type="ECO:0000256" key="3">
    <source>
        <dbReference type="ARBA" id="ARBA00022840"/>
    </source>
</evidence>
<sequence length="475" mass="53743">MNRDEFIVKFPKTISEKYNVVFKNEDRDSITFFTEELNGNVESALKIIFDKNIVFEVVDSKLLNLKRNEFYSLDEDKLILNFSLNSNYNLNSLEFESDSEAAIALNNIIKYALEKGASDIHFDSKINEVVVRLRIDGILQDVSKISKASYNLLSTRIKVISNLDYTIRNKPLDGRFSFKTEDRSVDIRVAIIPTTLQEKIVLRILDKTSVDFTMNGIGLFGEDAEKVKKLIRQPNGLLLVSGPTGSGKSSTLYTILNHLYSRELNIITVEDPVEYKIDGINQIEINKELGRSFNDGLKSILRLDPDKIMVGEIRDRETAQTALRAAITGHLVLSSIHTNDSPSAIYRLKDMGIENYLISAGLIGIISQRLVRKLCECAEPIEEYVDIFSKEMTHYKPKGCSKCRNGYVGRTAVFEILILTDEVKEAIVKEVSLREFRELCSKNMVSLKDSLEIMVDCGLTSLDEVYKNVESVGDL</sequence>
<evidence type="ECO:0000313" key="6">
    <source>
        <dbReference type="Proteomes" id="UP000254777"/>
    </source>
</evidence>
<organism evidence="5 6">
    <name type="scientific">Peptoniphilus indolicus</name>
    <dbReference type="NCBI Taxonomy" id="33030"/>
    <lineage>
        <taxon>Bacteria</taxon>
        <taxon>Bacillati</taxon>
        <taxon>Bacillota</taxon>
        <taxon>Tissierellia</taxon>
        <taxon>Tissierellales</taxon>
        <taxon>Peptoniphilaceae</taxon>
        <taxon>Peptoniphilus</taxon>
    </lineage>
</organism>
<accession>A0A379DE37</accession>
<dbReference type="Gene3D" id="3.40.50.300">
    <property type="entry name" value="P-loop containing nucleotide triphosphate hydrolases"/>
    <property type="match status" value="1"/>
</dbReference>
<dbReference type="Proteomes" id="UP000254777">
    <property type="component" value="Unassembled WGS sequence"/>
</dbReference>
<name>A0A379DE37_9FIRM</name>
<keyword evidence="2" id="KW-0547">Nucleotide-binding</keyword>
<dbReference type="Pfam" id="PF00437">
    <property type="entry name" value="T2SSE"/>
    <property type="match status" value="1"/>
</dbReference>
<protein>
    <submittedName>
        <fullName evidence="5">Type II traffic warden ATPase</fullName>
    </submittedName>
</protein>
<evidence type="ECO:0000259" key="4">
    <source>
        <dbReference type="PROSITE" id="PS00662"/>
    </source>
</evidence>
<dbReference type="SUPFAM" id="SSF52540">
    <property type="entry name" value="P-loop containing nucleoside triphosphate hydrolases"/>
    <property type="match status" value="1"/>
</dbReference>
<dbReference type="PANTHER" id="PTHR30258:SF3">
    <property type="entry name" value="SLL1921 PROTEIN"/>
    <property type="match status" value="1"/>
</dbReference>
<dbReference type="InterPro" id="IPR027417">
    <property type="entry name" value="P-loop_NTPase"/>
</dbReference>
<dbReference type="RefSeq" id="WP_004821707.1">
    <property type="nucleotide sequence ID" value="NZ_UGTH01000001.1"/>
</dbReference>
<keyword evidence="3" id="KW-0067">ATP-binding</keyword>